<accession>A0A9W8XII8</accession>
<keyword evidence="1" id="KW-1133">Transmembrane helix</keyword>
<reference evidence="3" key="1">
    <citation type="submission" date="2022-10" db="EMBL/GenBank/DDBJ databases">
        <title>Tapping the CABI collections for fungal endophytes: first genome assemblies for Collariella, Neodidymelliopsis, Ascochyta clinopodiicola, Didymella pomorum, Didymosphaeria variabile, Neocosmospora piperis and Neocucurbitaria cava.</title>
        <authorList>
            <person name="Hill R."/>
        </authorList>
    </citation>
    <scope>NUCLEOTIDE SEQUENCE</scope>
    <source>
        <strain evidence="3">IMI 356815</strain>
    </source>
</reference>
<name>A0A9W8XII8_9PLEO</name>
<evidence type="ECO:0000256" key="1">
    <source>
        <dbReference type="SAM" id="Phobius"/>
    </source>
</evidence>
<sequence>MLSFSTCAIICAILTVLTLGYDENTYYPSVLGPILDLFFERDPHDDLVSGSGYTLFIDDNWKTISNFVNFLITTFWSIILLISLPPIIVLIHMFREATKRVNERDAAYRYAEENNGAMPPWRVKAQPIPPPTRDTRYMLLGGDGRVIWVCGVGGGFEDVINGDIEGAIARRWRRMGRKQFA</sequence>
<keyword evidence="4" id="KW-1185">Reference proteome</keyword>
<comment type="caution">
    <text evidence="3">The sequence shown here is derived from an EMBL/GenBank/DDBJ whole genome shotgun (WGS) entry which is preliminary data.</text>
</comment>
<feature type="signal peptide" evidence="2">
    <location>
        <begin position="1"/>
        <end position="20"/>
    </location>
</feature>
<dbReference type="Proteomes" id="UP001140513">
    <property type="component" value="Unassembled WGS sequence"/>
</dbReference>
<evidence type="ECO:0000256" key="2">
    <source>
        <dbReference type="SAM" id="SignalP"/>
    </source>
</evidence>
<feature type="chain" id="PRO_5040966648" description="DUF3533 domain-containing protein" evidence="2">
    <location>
        <begin position="21"/>
        <end position="181"/>
    </location>
</feature>
<dbReference type="GeneID" id="80912430"/>
<evidence type="ECO:0008006" key="5">
    <source>
        <dbReference type="Google" id="ProtNLM"/>
    </source>
</evidence>
<evidence type="ECO:0000313" key="3">
    <source>
        <dbReference type="EMBL" id="KAJ4350279.1"/>
    </source>
</evidence>
<keyword evidence="1" id="KW-0812">Transmembrane</keyword>
<gene>
    <name evidence="3" type="ORF">N0V89_008900</name>
</gene>
<organism evidence="3 4">
    <name type="scientific">Didymosphaeria variabile</name>
    <dbReference type="NCBI Taxonomy" id="1932322"/>
    <lineage>
        <taxon>Eukaryota</taxon>
        <taxon>Fungi</taxon>
        <taxon>Dikarya</taxon>
        <taxon>Ascomycota</taxon>
        <taxon>Pezizomycotina</taxon>
        <taxon>Dothideomycetes</taxon>
        <taxon>Pleosporomycetidae</taxon>
        <taxon>Pleosporales</taxon>
        <taxon>Massarineae</taxon>
        <taxon>Didymosphaeriaceae</taxon>
        <taxon>Didymosphaeria</taxon>
    </lineage>
</organism>
<keyword evidence="1" id="KW-0472">Membrane</keyword>
<feature type="transmembrane region" description="Helical" evidence="1">
    <location>
        <begin position="70"/>
        <end position="94"/>
    </location>
</feature>
<protein>
    <recommendedName>
        <fullName evidence="5">DUF3533 domain-containing protein</fullName>
    </recommendedName>
</protein>
<dbReference type="OrthoDB" id="3790567at2759"/>
<evidence type="ECO:0000313" key="4">
    <source>
        <dbReference type="Proteomes" id="UP001140513"/>
    </source>
</evidence>
<dbReference type="AlphaFoldDB" id="A0A9W8XII8"/>
<proteinExistence type="predicted"/>
<keyword evidence="2" id="KW-0732">Signal</keyword>
<dbReference type="EMBL" id="JAPEUX010000006">
    <property type="protein sequence ID" value="KAJ4350279.1"/>
    <property type="molecule type" value="Genomic_DNA"/>
</dbReference>
<dbReference type="RefSeq" id="XP_056069209.1">
    <property type="nucleotide sequence ID" value="XM_056217653.1"/>
</dbReference>